<dbReference type="AlphaFoldDB" id="A0A533I943"/>
<dbReference type="PANTHER" id="PTHR36835:SF1">
    <property type="entry name" value="CYTOCHROME BO(3) UBIQUINOL OXIDASE SUBUNIT 4"/>
    <property type="match status" value="1"/>
</dbReference>
<evidence type="ECO:0000313" key="19">
    <source>
        <dbReference type="Proteomes" id="UP000315344"/>
    </source>
</evidence>
<keyword evidence="10" id="KW-0560">Oxidoreductase</keyword>
<keyword evidence="7 17" id="KW-0812">Transmembrane</keyword>
<organism evidence="18 19">
    <name type="scientific">Paracoccus denitrificans</name>
    <dbReference type="NCBI Taxonomy" id="266"/>
    <lineage>
        <taxon>Bacteria</taxon>
        <taxon>Pseudomonadati</taxon>
        <taxon>Pseudomonadota</taxon>
        <taxon>Alphaproteobacteria</taxon>
        <taxon>Rhodobacterales</taxon>
        <taxon>Paracoccaceae</taxon>
        <taxon>Paracoccus</taxon>
    </lineage>
</organism>
<dbReference type="NCBIfam" id="TIGR02847">
    <property type="entry name" value="CyoD"/>
    <property type="match status" value="1"/>
</dbReference>
<keyword evidence="5" id="KW-0813">Transport</keyword>
<comment type="subunit">
    <text evidence="3">Heterooctamer of two A chains, two B chains, two C chains and two D chains.</text>
</comment>
<sequence length="135" mass="14600">MSSTEHHGGNGHHHDEGHAAQFPHGTKRDYVTGFVLSVILTVIPFGLVMSGGFASARMTAFVVLGCAVVQMVVHMVYFLHMTPRQEGGWTLISMVFTLIVLVIAVAGTLWVMYHMDTNMMPGMMAPAGDTGQITP</sequence>
<dbReference type="GO" id="GO:0009319">
    <property type="term" value="C:cytochrome o ubiquinol oxidase complex"/>
    <property type="evidence" value="ECO:0007669"/>
    <property type="project" value="TreeGrafter"/>
</dbReference>
<evidence type="ECO:0000256" key="16">
    <source>
        <dbReference type="ARBA" id="ARBA00032185"/>
    </source>
</evidence>
<evidence type="ECO:0000256" key="2">
    <source>
        <dbReference type="ARBA" id="ARBA00008079"/>
    </source>
</evidence>
<evidence type="ECO:0000256" key="9">
    <source>
        <dbReference type="ARBA" id="ARBA00022989"/>
    </source>
</evidence>
<dbReference type="GO" id="GO:0015078">
    <property type="term" value="F:proton transmembrane transporter activity"/>
    <property type="evidence" value="ECO:0007669"/>
    <property type="project" value="TreeGrafter"/>
</dbReference>
<evidence type="ECO:0000256" key="6">
    <source>
        <dbReference type="ARBA" id="ARBA00022475"/>
    </source>
</evidence>
<keyword evidence="9 17" id="KW-1133">Transmembrane helix</keyword>
<evidence type="ECO:0000313" key="18">
    <source>
        <dbReference type="EMBL" id="TKW66188.1"/>
    </source>
</evidence>
<dbReference type="GO" id="GO:0005886">
    <property type="term" value="C:plasma membrane"/>
    <property type="evidence" value="ECO:0007669"/>
    <property type="project" value="UniProtKB-SubCell"/>
</dbReference>
<comment type="subcellular location">
    <subcellularLocation>
        <location evidence="1">Cell membrane</location>
        <topology evidence="1">Multi-pass membrane protein</topology>
    </subcellularLocation>
</comment>
<feature type="transmembrane region" description="Helical" evidence="17">
    <location>
        <begin position="91"/>
        <end position="113"/>
    </location>
</feature>
<dbReference type="Proteomes" id="UP000315344">
    <property type="component" value="Unassembled WGS sequence"/>
</dbReference>
<evidence type="ECO:0000256" key="8">
    <source>
        <dbReference type="ARBA" id="ARBA00022982"/>
    </source>
</evidence>
<evidence type="ECO:0000256" key="10">
    <source>
        <dbReference type="ARBA" id="ARBA00023002"/>
    </source>
</evidence>
<evidence type="ECO:0000256" key="1">
    <source>
        <dbReference type="ARBA" id="ARBA00004651"/>
    </source>
</evidence>
<evidence type="ECO:0000256" key="7">
    <source>
        <dbReference type="ARBA" id="ARBA00022692"/>
    </source>
</evidence>
<dbReference type="GO" id="GO:0009486">
    <property type="term" value="F:cytochrome bo3 ubiquinol oxidase activity"/>
    <property type="evidence" value="ECO:0007669"/>
    <property type="project" value="InterPro"/>
</dbReference>
<dbReference type="InterPro" id="IPR005171">
    <property type="entry name" value="Cyt_c_oxidase_su4_prok"/>
</dbReference>
<accession>A0A533I943</accession>
<evidence type="ECO:0000256" key="13">
    <source>
        <dbReference type="ARBA" id="ARBA00030071"/>
    </source>
</evidence>
<evidence type="ECO:0000256" key="11">
    <source>
        <dbReference type="ARBA" id="ARBA00023136"/>
    </source>
</evidence>
<evidence type="ECO:0000256" key="12">
    <source>
        <dbReference type="ARBA" id="ARBA00025694"/>
    </source>
</evidence>
<evidence type="ECO:0000256" key="4">
    <source>
        <dbReference type="ARBA" id="ARBA00014689"/>
    </source>
</evidence>
<dbReference type="InterPro" id="IPR014210">
    <property type="entry name" value="Cyt_o_ubiqinol_oxidase_su4"/>
</dbReference>
<protein>
    <recommendedName>
        <fullName evidence="4">Cytochrome bo(3) ubiquinol oxidase subunit 4</fullName>
    </recommendedName>
    <alternativeName>
        <fullName evidence="16">Cytochrome o ubiquinol oxidase subunit 4</fullName>
    </alternativeName>
    <alternativeName>
        <fullName evidence="13">Oxidase bo(3) subunit 4</fullName>
    </alternativeName>
    <alternativeName>
        <fullName evidence="14">Ubiquinol oxidase polypeptide IV</fullName>
    </alternativeName>
    <alternativeName>
        <fullName evidence="15">Ubiquinol oxidase subunit 4</fullName>
    </alternativeName>
</protein>
<proteinExistence type="inferred from homology"/>
<name>A0A533I943_PARDE</name>
<comment type="function">
    <text evidence="12">Cytochrome bo(3) ubiquinol terminal oxidase is the component of the aerobic respiratory chain of E.coli that predominates when cells are grown at high aeration. Has proton pump activity across the membrane in addition to electron transfer, pumping 2 protons/electron.</text>
</comment>
<gene>
    <name evidence="18" type="primary">cyoD</name>
    <name evidence="18" type="ORF">DI616_11950</name>
</gene>
<keyword evidence="8" id="KW-0249">Electron transport</keyword>
<reference evidence="18 19" key="1">
    <citation type="journal article" date="2017" name="Nat. Commun.">
        <title>In situ click chemistry generation of cyclooxygenase-2 inhibitors.</title>
        <authorList>
            <person name="Bhardwaj A."/>
            <person name="Kaur J."/>
            <person name="Wuest M."/>
            <person name="Wuest F."/>
        </authorList>
    </citation>
    <scope>NUCLEOTIDE SEQUENCE [LARGE SCALE GENOMIC DNA]</scope>
    <source>
        <strain evidence="18">S2_012_000_R3_94</strain>
    </source>
</reference>
<feature type="transmembrane region" description="Helical" evidence="17">
    <location>
        <begin position="30"/>
        <end position="48"/>
    </location>
</feature>
<evidence type="ECO:0000256" key="14">
    <source>
        <dbReference type="ARBA" id="ARBA00030211"/>
    </source>
</evidence>
<dbReference type="Pfam" id="PF03626">
    <property type="entry name" value="COX4_pro"/>
    <property type="match status" value="1"/>
</dbReference>
<dbReference type="PANTHER" id="PTHR36835">
    <property type="entry name" value="CYTOCHROME BO(3) UBIQUINOL OXIDASE SUBUNIT 4"/>
    <property type="match status" value="1"/>
</dbReference>
<evidence type="ECO:0000256" key="5">
    <source>
        <dbReference type="ARBA" id="ARBA00022448"/>
    </source>
</evidence>
<dbReference type="EMBL" id="VAFL01000008">
    <property type="protein sequence ID" value="TKW66188.1"/>
    <property type="molecule type" value="Genomic_DNA"/>
</dbReference>
<dbReference type="InterPro" id="IPR050968">
    <property type="entry name" value="Cytochrome_c_oxidase_bac_sub4"/>
</dbReference>
<evidence type="ECO:0000256" key="3">
    <source>
        <dbReference type="ARBA" id="ARBA00011700"/>
    </source>
</evidence>
<dbReference type="GO" id="GO:0019646">
    <property type="term" value="P:aerobic electron transport chain"/>
    <property type="evidence" value="ECO:0007669"/>
    <property type="project" value="TreeGrafter"/>
</dbReference>
<keyword evidence="6" id="KW-1003">Cell membrane</keyword>
<evidence type="ECO:0000256" key="17">
    <source>
        <dbReference type="SAM" id="Phobius"/>
    </source>
</evidence>
<comment type="caution">
    <text evidence="18">The sequence shown here is derived from an EMBL/GenBank/DDBJ whole genome shotgun (WGS) entry which is preliminary data.</text>
</comment>
<dbReference type="GO" id="GO:0015990">
    <property type="term" value="P:electron transport coupled proton transport"/>
    <property type="evidence" value="ECO:0007669"/>
    <property type="project" value="InterPro"/>
</dbReference>
<feature type="transmembrane region" description="Helical" evidence="17">
    <location>
        <begin position="60"/>
        <end position="79"/>
    </location>
</feature>
<keyword evidence="11 17" id="KW-0472">Membrane</keyword>
<evidence type="ECO:0000256" key="15">
    <source>
        <dbReference type="ARBA" id="ARBA00031887"/>
    </source>
</evidence>
<comment type="similarity">
    <text evidence="2">Belongs to the cytochrome c oxidase bacterial subunit 4 family.</text>
</comment>